<dbReference type="PANTHER" id="PTHR24376">
    <property type="entry name" value="ZINC FINGER PROTEIN"/>
    <property type="match status" value="1"/>
</dbReference>
<dbReference type="PROSITE" id="PS00028">
    <property type="entry name" value="ZINC_FINGER_C2H2_1"/>
    <property type="match status" value="6"/>
</dbReference>
<proteinExistence type="predicted"/>
<protein>
    <recommendedName>
        <fullName evidence="9">C2H2-type domain-containing protein</fullName>
    </recommendedName>
</protein>
<comment type="caution">
    <text evidence="10">The sequence shown here is derived from an EMBL/GenBank/DDBJ whole genome shotgun (WGS) entry which is preliminary data.</text>
</comment>
<evidence type="ECO:0000256" key="4">
    <source>
        <dbReference type="ARBA" id="ARBA00022771"/>
    </source>
</evidence>
<evidence type="ECO:0000313" key="10">
    <source>
        <dbReference type="EMBL" id="CAL8085409.1"/>
    </source>
</evidence>
<evidence type="ECO:0000256" key="1">
    <source>
        <dbReference type="ARBA" id="ARBA00004123"/>
    </source>
</evidence>
<evidence type="ECO:0000256" key="8">
    <source>
        <dbReference type="SAM" id="MobiDB-lite"/>
    </source>
</evidence>
<keyword evidence="5" id="KW-0862">Zinc</keyword>
<sequence>MEGINVAASLQDGTGMEYEEVVSGEVDVEVKEETSQSQAEDTDIEMEQSFQTTGNDEVDEDVKMEFSEEPNRTGDKDPLVDCYHEALMSLRDEDDVDADIDSQTERHKDLRLEPFETNDDGEKEIKIEFSEEPNRMTDDADPLDASNGETILPHHHQVLCNDIPFASEKKQNLLKRRKGPFKSKLYYASINNLMLARKKLKEGIKGMCAEQNLSPTSQTDSGTLTSERDCVSPPPPQRSSRRLKLREPKLLAETFRTSRAKPKVAVHRKTLVKQDELNLEIKPLKTVNPLQVLPNPENSMEHHCLICYKTLIDIKGGTPQKITCDDDGLHGNLNIFVILRSLLQVPSEDLKSCLRYCGNPTNWLRICMECQPLIQNALSVNDKLVEVLKELNNCRDLIVEQMKESIRRNNEAFENSGNCPTCGINGCSGHKKYLTEKIRKFVSKKTYPATINPYKVGDQEAEAKARIANVSISNSFLDSVGVGYPVKDIKCSRSDDDDNYDSASQVFTDDDTEDHIEVAPVPVAPAPHDGPPFLLILPSTDMHAPIQLADSSLSLHSSTFNVSTKTYHCSACPALPTPGGSDGMSLNQFLCHFTFHIRRPFQCSECKLFFPINETVRDRHWEMWHKNTIPVAGERFKMVIIRPVNLWRCIFCDKTFSTERDREAHLQTKHELYHKQMSKQYVCFHCPRMFYNKNDRRMHIVVDECSKANIFNCSICEKGFKRTTAAGTEYLDEPALFKHIDDTHPEQISSHKLKACELCGLVFVGVPNQFPGLVTHKRTTHGYATAFSCHICDEDFASGSLLNQHMSSTHAENILKPPLIVSKTVKKTRIKETFIPATQMQVKFPSVAMKPMASATVSFPSVSTMANESIKAQTESASKKPMEPLMYSCATCPHLSPKRLYDFLKHIAFHENRPNRCEGCSVYLPKDETVIADHWSQFHNGSDKFPQCTEVSVNLENIFKCSKCPERFSSTEEQFRHERRAHRSHVVYGEGKYTCVTCSQNLHSFVEWQLHRAVKHPQIAEMSCFYCEETFVLQTKEGIDLCDSIRRHDHVKNKHPNKQVKRADPCQLCGLDFESGKELNVHLRNFHSVPATKLHQCPIPLCKYAGKSNYNLRRHIELMHLPIPQVDYVCDNCGWTGKSRRQFHHHQFKLHGIVPCGITVLTCESEGCSFQAIRPYDIKKHALTHLPEKDRPFKCEVCGKGFYKIAHFMEHQEIHANKESKPHQCEICGNAFAVKNYLYIHKRLSHQRRFFPSTHKKKPKRTTAKGLSKKIKYGETTAGSSD</sequence>
<evidence type="ECO:0000256" key="5">
    <source>
        <dbReference type="ARBA" id="ARBA00022833"/>
    </source>
</evidence>
<feature type="region of interest" description="Disordered" evidence="8">
    <location>
        <begin position="211"/>
        <end position="243"/>
    </location>
</feature>
<dbReference type="InterPro" id="IPR013087">
    <property type="entry name" value="Znf_C2H2_type"/>
</dbReference>
<gene>
    <name evidence="10" type="ORF">ODALV1_LOCUS6104</name>
</gene>
<evidence type="ECO:0000256" key="2">
    <source>
        <dbReference type="ARBA" id="ARBA00022723"/>
    </source>
</evidence>
<keyword evidence="3" id="KW-0677">Repeat</keyword>
<dbReference type="InterPro" id="IPR036236">
    <property type="entry name" value="Znf_C2H2_sf"/>
</dbReference>
<feature type="domain" description="C2H2-type" evidence="9">
    <location>
        <begin position="1064"/>
        <end position="1092"/>
    </location>
</feature>
<feature type="region of interest" description="Disordered" evidence="8">
    <location>
        <begin position="1253"/>
        <end position="1282"/>
    </location>
</feature>
<dbReference type="EMBL" id="CAXLJM020000019">
    <property type="protein sequence ID" value="CAL8085409.1"/>
    <property type="molecule type" value="Genomic_DNA"/>
</dbReference>
<dbReference type="Proteomes" id="UP001642540">
    <property type="component" value="Unassembled WGS sequence"/>
</dbReference>
<feature type="domain" description="C2H2-type" evidence="9">
    <location>
        <begin position="1193"/>
        <end position="1220"/>
    </location>
</feature>
<reference evidence="10 11" key="1">
    <citation type="submission" date="2024-08" db="EMBL/GenBank/DDBJ databases">
        <authorList>
            <person name="Cucini C."/>
            <person name="Frati F."/>
        </authorList>
    </citation>
    <scope>NUCLEOTIDE SEQUENCE [LARGE SCALE GENOMIC DNA]</scope>
</reference>
<dbReference type="SMART" id="SM00355">
    <property type="entry name" value="ZnF_C2H2"/>
    <property type="match status" value="14"/>
</dbReference>
<accession>A0ABP1Q2S0</accession>
<evidence type="ECO:0000256" key="3">
    <source>
        <dbReference type="ARBA" id="ARBA00022737"/>
    </source>
</evidence>
<feature type="compositionally biased region" description="Polar residues" evidence="8">
    <location>
        <begin position="211"/>
        <end position="225"/>
    </location>
</feature>
<feature type="domain" description="C2H2-type" evidence="9">
    <location>
        <begin position="787"/>
        <end position="811"/>
    </location>
</feature>
<dbReference type="SUPFAM" id="SSF57667">
    <property type="entry name" value="beta-beta-alpha zinc fingers"/>
    <property type="match status" value="2"/>
</dbReference>
<dbReference type="PROSITE" id="PS50157">
    <property type="entry name" value="ZINC_FINGER_C2H2_2"/>
    <property type="match status" value="5"/>
</dbReference>
<keyword evidence="6" id="KW-0539">Nucleus</keyword>
<evidence type="ECO:0000313" key="11">
    <source>
        <dbReference type="Proteomes" id="UP001642540"/>
    </source>
</evidence>
<evidence type="ECO:0000259" key="9">
    <source>
        <dbReference type="PROSITE" id="PS50157"/>
    </source>
</evidence>
<name>A0ABP1Q2S0_9HEXA</name>
<feature type="region of interest" description="Disordered" evidence="8">
    <location>
        <begin position="25"/>
        <end position="61"/>
    </location>
</feature>
<feature type="domain" description="C2H2-type" evidence="9">
    <location>
        <begin position="959"/>
        <end position="982"/>
    </location>
</feature>
<dbReference type="PANTHER" id="PTHR24376:SF216">
    <property type="entry name" value="ZINC FINGER PROTEIN 420-LIKE"/>
    <property type="match status" value="1"/>
</dbReference>
<evidence type="ECO:0000256" key="6">
    <source>
        <dbReference type="ARBA" id="ARBA00023242"/>
    </source>
</evidence>
<keyword evidence="2" id="KW-0479">Metal-binding</keyword>
<feature type="domain" description="C2H2-type" evidence="9">
    <location>
        <begin position="1223"/>
        <end position="1246"/>
    </location>
</feature>
<organism evidence="10 11">
    <name type="scientific">Orchesella dallaii</name>
    <dbReference type="NCBI Taxonomy" id="48710"/>
    <lineage>
        <taxon>Eukaryota</taxon>
        <taxon>Metazoa</taxon>
        <taxon>Ecdysozoa</taxon>
        <taxon>Arthropoda</taxon>
        <taxon>Hexapoda</taxon>
        <taxon>Collembola</taxon>
        <taxon>Entomobryomorpha</taxon>
        <taxon>Entomobryoidea</taxon>
        <taxon>Orchesellidae</taxon>
        <taxon>Orchesellinae</taxon>
        <taxon>Orchesella</taxon>
    </lineage>
</organism>
<comment type="subcellular location">
    <subcellularLocation>
        <location evidence="1">Nucleus</location>
    </subcellularLocation>
</comment>
<feature type="compositionally biased region" description="Basic residues" evidence="8">
    <location>
        <begin position="1253"/>
        <end position="1271"/>
    </location>
</feature>
<evidence type="ECO:0000256" key="7">
    <source>
        <dbReference type="PROSITE-ProRule" id="PRU00042"/>
    </source>
</evidence>
<keyword evidence="4 7" id="KW-0863">Zinc-finger</keyword>
<keyword evidence="11" id="KW-1185">Reference proteome</keyword>
<dbReference type="Gene3D" id="3.30.160.60">
    <property type="entry name" value="Classic Zinc Finger"/>
    <property type="match status" value="5"/>
</dbReference>
<dbReference type="Pfam" id="PF00096">
    <property type="entry name" value="zf-C2H2"/>
    <property type="match status" value="2"/>
</dbReference>